<dbReference type="PANTHER" id="PTHR45644">
    <property type="entry name" value="AAA ATPASE, PUTATIVE (AFU_ORTHOLOGUE AFUA_2G12920)-RELATED-RELATED"/>
    <property type="match status" value="1"/>
</dbReference>
<name>A0A1D2VKJ2_9ASCO</name>
<evidence type="ECO:0000256" key="3">
    <source>
        <dbReference type="ARBA" id="ARBA00022787"/>
    </source>
</evidence>
<dbReference type="STRING" id="1344418.A0A1D2VKJ2"/>
<dbReference type="SUPFAM" id="SSF52540">
    <property type="entry name" value="P-loop containing nucleoside triphosphate hydrolases"/>
    <property type="match status" value="1"/>
</dbReference>
<accession>A0A1D2VKJ2</accession>
<dbReference type="InterPro" id="IPR003959">
    <property type="entry name" value="ATPase_AAA_core"/>
</dbReference>
<dbReference type="Pfam" id="PF17862">
    <property type="entry name" value="AAA_lid_3"/>
    <property type="match status" value="1"/>
</dbReference>
<dbReference type="InterPro" id="IPR027417">
    <property type="entry name" value="P-loop_NTPase"/>
</dbReference>
<dbReference type="AlphaFoldDB" id="A0A1D2VKJ2"/>
<feature type="transmembrane region" description="Helical" evidence="7">
    <location>
        <begin position="12"/>
        <end position="30"/>
    </location>
</feature>
<keyword evidence="7" id="KW-0472">Membrane</keyword>
<evidence type="ECO:0000256" key="1">
    <source>
        <dbReference type="ARBA" id="ARBA00004572"/>
    </source>
</evidence>
<dbReference type="PROSITE" id="PS00674">
    <property type="entry name" value="AAA"/>
    <property type="match status" value="1"/>
</dbReference>
<keyword evidence="7" id="KW-1133">Transmembrane helix</keyword>
<keyword evidence="2 6" id="KW-0547">Nucleotide-binding</keyword>
<keyword evidence="4 6" id="KW-0067">ATP-binding</keyword>
<dbReference type="InterPro" id="IPR041569">
    <property type="entry name" value="AAA_lid_3"/>
</dbReference>
<feature type="domain" description="AAA+ ATPase" evidence="8">
    <location>
        <begin position="130"/>
        <end position="264"/>
    </location>
</feature>
<dbReference type="PANTHER" id="PTHR45644:SF3">
    <property type="entry name" value="FI08533P-RELATED"/>
    <property type="match status" value="1"/>
</dbReference>
<dbReference type="FunCoup" id="A0A1D2VKJ2">
    <property type="interactions" value="605"/>
</dbReference>
<keyword evidence="3" id="KW-1000">Mitochondrion outer membrane</keyword>
<reference evidence="10" key="1">
    <citation type="submission" date="2016-05" db="EMBL/GenBank/DDBJ databases">
        <title>Comparative genomics of biotechnologically important yeasts.</title>
        <authorList>
            <consortium name="DOE Joint Genome Institute"/>
            <person name="Riley R."/>
            <person name="Haridas S."/>
            <person name="Wolfe K.H."/>
            <person name="Lopes M.R."/>
            <person name="Hittinger C.T."/>
            <person name="Goker M."/>
            <person name="Salamov A."/>
            <person name="Wisecaver J."/>
            <person name="Long T.M."/>
            <person name="Aerts A.L."/>
            <person name="Barry K."/>
            <person name="Choi C."/>
            <person name="Clum A."/>
            <person name="Coughlan A.Y."/>
            <person name="Deshpande S."/>
            <person name="Douglass A.P."/>
            <person name="Hanson S.J."/>
            <person name="Klenk H.-P."/>
            <person name="Labutti K."/>
            <person name="Lapidus A."/>
            <person name="Lindquist E."/>
            <person name="Lipzen A."/>
            <person name="Meier-Kolthoff J.P."/>
            <person name="Ohm R.A."/>
            <person name="Otillar R.P."/>
            <person name="Pangilinan J."/>
            <person name="Peng Y."/>
            <person name="Rokas A."/>
            <person name="Rosa C.A."/>
            <person name="Scheuner C."/>
            <person name="Sibirny A.A."/>
            <person name="Slot J.C."/>
            <person name="Stielow J.B."/>
            <person name="Sun H."/>
            <person name="Kurtzman C.P."/>
            <person name="Blackwell M."/>
            <person name="Grigoriev I.V."/>
            <person name="Jeffries T.W."/>
        </authorList>
    </citation>
    <scope>NUCLEOTIDE SEQUENCE [LARGE SCALE GENOMIC DNA]</scope>
    <source>
        <strain evidence="10">DSM 1968</strain>
    </source>
</reference>
<evidence type="ECO:0000256" key="7">
    <source>
        <dbReference type="SAM" id="Phobius"/>
    </source>
</evidence>
<evidence type="ECO:0000313" key="9">
    <source>
        <dbReference type="EMBL" id="ODV62057.1"/>
    </source>
</evidence>
<dbReference type="GO" id="GO:0140570">
    <property type="term" value="P:extraction of mislocalized protein from mitochondrial outer membrane"/>
    <property type="evidence" value="ECO:0007669"/>
    <property type="project" value="TreeGrafter"/>
</dbReference>
<dbReference type="Proteomes" id="UP000095038">
    <property type="component" value="Unassembled WGS sequence"/>
</dbReference>
<dbReference type="Gene3D" id="3.40.50.300">
    <property type="entry name" value="P-loop containing nucleotide triphosphate hydrolases"/>
    <property type="match status" value="1"/>
</dbReference>
<dbReference type="GeneID" id="30962800"/>
<evidence type="ECO:0000256" key="4">
    <source>
        <dbReference type="ARBA" id="ARBA00022840"/>
    </source>
</evidence>
<keyword evidence="10" id="KW-1185">Reference proteome</keyword>
<dbReference type="FunFam" id="3.40.50.300:FF:000538">
    <property type="entry name" value="ATPase family AAA domain-containing protein 1"/>
    <property type="match status" value="1"/>
</dbReference>
<dbReference type="SMART" id="SM00382">
    <property type="entry name" value="AAA"/>
    <property type="match status" value="1"/>
</dbReference>
<sequence length="374" mass="42101">MSKMKQIAIKDIVTELVLSVSAGVAVYYIVNQLLKFVENEGGPSGLKSKDTKKKVSSTLKRLKNNPEFKKIDFNDYELFLLESVVTPEEINISFNDIGGLDNIIDDLKESVLLPLTFPDLFQSYSSLLQAPKGVLLYGPPGCGKTMLAKALANESGANFLSIKMSSIMDKWYGESNKLVSAIFSLANKLQPCIIFIDEIDSFLRKRESNDHEITSTIKAEFMSLWDGLISSGRILVLGATNRPNDIDSAFLRRMPKKFQINKPNEEQRSKILRILLKDTKIDDELFDWQTIIEMTEGFTGSDLKELCRDAAMVIMREYIQKNLKSSNGSIEFLHLNTVANEKPTSGDNDRFDVRGLRTTDFDFASHKKLLVNSV</sequence>
<evidence type="ECO:0000259" key="8">
    <source>
        <dbReference type="SMART" id="SM00382"/>
    </source>
</evidence>
<keyword evidence="5" id="KW-0496">Mitochondrion</keyword>
<keyword evidence="7" id="KW-0812">Transmembrane</keyword>
<proteinExistence type="inferred from homology"/>
<dbReference type="GO" id="GO:0005524">
    <property type="term" value="F:ATP binding"/>
    <property type="evidence" value="ECO:0007669"/>
    <property type="project" value="UniProtKB-KW"/>
</dbReference>
<dbReference type="RefSeq" id="XP_020048364.1">
    <property type="nucleotide sequence ID" value="XM_020189164.1"/>
</dbReference>
<organism evidence="9 10">
    <name type="scientific">Ascoidea rubescens DSM 1968</name>
    <dbReference type="NCBI Taxonomy" id="1344418"/>
    <lineage>
        <taxon>Eukaryota</taxon>
        <taxon>Fungi</taxon>
        <taxon>Dikarya</taxon>
        <taxon>Ascomycota</taxon>
        <taxon>Saccharomycotina</taxon>
        <taxon>Saccharomycetes</taxon>
        <taxon>Ascoideaceae</taxon>
        <taxon>Ascoidea</taxon>
    </lineage>
</organism>
<dbReference type="EMBL" id="KV454478">
    <property type="protein sequence ID" value="ODV62057.1"/>
    <property type="molecule type" value="Genomic_DNA"/>
</dbReference>
<dbReference type="InParanoid" id="A0A1D2VKJ2"/>
<evidence type="ECO:0000256" key="6">
    <source>
        <dbReference type="RuleBase" id="RU003651"/>
    </source>
</evidence>
<dbReference type="GO" id="GO:0005741">
    <property type="term" value="C:mitochondrial outer membrane"/>
    <property type="evidence" value="ECO:0007669"/>
    <property type="project" value="UniProtKB-SubCell"/>
</dbReference>
<protein>
    <submittedName>
        <fullName evidence="9">ATPase family AAA domain-containing protein 1-A</fullName>
    </submittedName>
</protein>
<gene>
    <name evidence="9" type="ORF">ASCRUDRAFT_140358</name>
</gene>
<dbReference type="Gene3D" id="1.10.8.60">
    <property type="match status" value="1"/>
</dbReference>
<dbReference type="InterPro" id="IPR051701">
    <property type="entry name" value="Mito_OM_Translocase_MSP1"/>
</dbReference>
<dbReference type="GO" id="GO:0016887">
    <property type="term" value="F:ATP hydrolysis activity"/>
    <property type="evidence" value="ECO:0007669"/>
    <property type="project" value="InterPro"/>
</dbReference>
<evidence type="ECO:0000256" key="5">
    <source>
        <dbReference type="ARBA" id="ARBA00023128"/>
    </source>
</evidence>
<dbReference type="OrthoDB" id="10254455at2759"/>
<dbReference type="GO" id="GO:0140567">
    <property type="term" value="F:membrane protein dislocase activity"/>
    <property type="evidence" value="ECO:0007669"/>
    <property type="project" value="EnsemblFungi"/>
</dbReference>
<comment type="similarity">
    <text evidence="6">Belongs to the AAA ATPase family.</text>
</comment>
<dbReference type="InterPro" id="IPR003960">
    <property type="entry name" value="ATPase_AAA_CS"/>
</dbReference>
<evidence type="ECO:0000256" key="2">
    <source>
        <dbReference type="ARBA" id="ARBA00022741"/>
    </source>
</evidence>
<dbReference type="InterPro" id="IPR003593">
    <property type="entry name" value="AAA+_ATPase"/>
</dbReference>
<evidence type="ECO:0000313" key="10">
    <source>
        <dbReference type="Proteomes" id="UP000095038"/>
    </source>
</evidence>
<dbReference type="Pfam" id="PF00004">
    <property type="entry name" value="AAA"/>
    <property type="match status" value="1"/>
</dbReference>
<comment type="subcellular location">
    <subcellularLocation>
        <location evidence="1">Mitochondrion outer membrane</location>
        <topology evidence="1">Single-pass membrane protein</topology>
    </subcellularLocation>
</comment>